<protein>
    <recommendedName>
        <fullName evidence="4">Peptidase M4 domain-containing protein</fullName>
    </recommendedName>
</protein>
<accession>A0ABV6FC77</accession>
<feature type="region of interest" description="Disordered" evidence="1">
    <location>
        <begin position="1"/>
        <end position="66"/>
    </location>
</feature>
<evidence type="ECO:0008006" key="4">
    <source>
        <dbReference type="Google" id="ProtNLM"/>
    </source>
</evidence>
<dbReference type="CDD" id="cd09598">
    <property type="entry name" value="M4_like"/>
    <property type="match status" value="1"/>
</dbReference>
<dbReference type="Proteomes" id="UP001589773">
    <property type="component" value="Unassembled WGS sequence"/>
</dbReference>
<proteinExistence type="predicted"/>
<dbReference type="Gene3D" id="3.10.170.10">
    <property type="match status" value="1"/>
</dbReference>
<dbReference type="SUPFAM" id="SSF55486">
    <property type="entry name" value="Metalloproteases ('zincins'), catalytic domain"/>
    <property type="match status" value="1"/>
</dbReference>
<dbReference type="RefSeq" id="WP_379677912.1">
    <property type="nucleotide sequence ID" value="NZ_JBHLWP010000006.1"/>
</dbReference>
<organism evidence="2 3">
    <name type="scientific">Massilia consociata</name>
    <dbReference type="NCBI Taxonomy" id="760117"/>
    <lineage>
        <taxon>Bacteria</taxon>
        <taxon>Pseudomonadati</taxon>
        <taxon>Pseudomonadota</taxon>
        <taxon>Betaproteobacteria</taxon>
        <taxon>Burkholderiales</taxon>
        <taxon>Oxalobacteraceae</taxon>
        <taxon>Telluria group</taxon>
        <taxon>Massilia</taxon>
    </lineage>
</organism>
<gene>
    <name evidence="2" type="ORF">ACFFJK_04415</name>
</gene>
<reference evidence="2 3" key="1">
    <citation type="submission" date="2024-09" db="EMBL/GenBank/DDBJ databases">
        <authorList>
            <person name="Sun Q."/>
            <person name="Mori K."/>
        </authorList>
    </citation>
    <scope>NUCLEOTIDE SEQUENCE [LARGE SCALE GENOMIC DNA]</scope>
    <source>
        <strain evidence="2 3">CCM 7792</strain>
    </source>
</reference>
<evidence type="ECO:0000313" key="3">
    <source>
        <dbReference type="Proteomes" id="UP001589773"/>
    </source>
</evidence>
<dbReference type="EMBL" id="JBHLWP010000006">
    <property type="protein sequence ID" value="MFC0251124.1"/>
    <property type="molecule type" value="Genomic_DNA"/>
</dbReference>
<evidence type="ECO:0000256" key="1">
    <source>
        <dbReference type="SAM" id="MobiDB-lite"/>
    </source>
</evidence>
<name>A0ABV6FC77_9BURK</name>
<evidence type="ECO:0000313" key="2">
    <source>
        <dbReference type="EMBL" id="MFC0251124.1"/>
    </source>
</evidence>
<keyword evidence="3" id="KW-1185">Reference proteome</keyword>
<sequence length="526" mass="56366">MEPGALLPDELATPEHGQPPVRFIPTPSAPYLQQHRTARLLEQPAGPDGKPEPSGAGVDDEAHVEPPALPHAMGARVLMWKQDPSVGEIGTRRAYLPGAVLAGPRDARIAAGVPGIDPVEPNAFGDFVTQPDTPQFDAVHTFTVVRQTLTMYQRSLGAAGIDMPLPWQWNTSMDTRPLSIFPHGLPNVMNAFYSRNQACLKFGDFIPIGQKMNEKTGAMADTKTDEAARVYTCRSFDIVAHETAHAVLDGLKPQWLLADAPPQTGGLHEAFGDLTAIFLALSQLDQCEAVVAQTKAQLHDKNFLVDVAEQFGLALGNPTGLRNADNDLTLGQAGTQVHAISQVFTGAVYDILADMFAHERNPALDDDAAVLHRVAAYLRGLLLRALIAAPDRAATYVDVVNQMLRILGEDGKPDIYAAFVRNQFARRDVVELPDATTASLAGLACTPLAAKVCDAPGARQDRRTCCGTMNLPEYYKADRVLDLEAQALARWCAANGRLGECVMPAVAVVPVAAVPVAAVGGFAEES</sequence>
<comment type="caution">
    <text evidence="2">The sequence shown here is derived from an EMBL/GenBank/DDBJ whole genome shotgun (WGS) entry which is preliminary data.</text>
</comment>